<dbReference type="Proteomes" id="UP000265520">
    <property type="component" value="Unassembled WGS sequence"/>
</dbReference>
<comment type="caution">
    <text evidence="1">The sequence shown here is derived from an EMBL/GenBank/DDBJ whole genome shotgun (WGS) entry which is preliminary data.</text>
</comment>
<dbReference type="EMBL" id="LXQA011315663">
    <property type="protein sequence ID" value="MCI92949.1"/>
    <property type="molecule type" value="Genomic_DNA"/>
</dbReference>
<reference evidence="1 2" key="1">
    <citation type="journal article" date="2018" name="Front. Plant Sci.">
        <title>Red Clover (Trifolium pratense) and Zigzag Clover (T. medium) - A Picture of Genomic Similarities and Differences.</title>
        <authorList>
            <person name="Dluhosova J."/>
            <person name="Istvanek J."/>
            <person name="Nedelnik J."/>
            <person name="Repkova J."/>
        </authorList>
    </citation>
    <scope>NUCLEOTIDE SEQUENCE [LARGE SCALE GENOMIC DNA]</scope>
    <source>
        <strain evidence="2">cv. 10/8</strain>
        <tissue evidence="1">Leaf</tissue>
    </source>
</reference>
<proteinExistence type="predicted"/>
<keyword evidence="2" id="KW-1185">Reference proteome</keyword>
<accession>A0A392VZM4</accession>
<name>A0A392VZM4_9FABA</name>
<evidence type="ECO:0000313" key="2">
    <source>
        <dbReference type="Proteomes" id="UP000265520"/>
    </source>
</evidence>
<evidence type="ECO:0000313" key="1">
    <source>
        <dbReference type="EMBL" id="MCI92949.1"/>
    </source>
</evidence>
<dbReference type="AlphaFoldDB" id="A0A392VZM4"/>
<sequence>WYRRVAPFCEQAVGVVSGKCVLRRACDAARQYQF</sequence>
<feature type="non-terminal residue" evidence="1">
    <location>
        <position position="1"/>
    </location>
</feature>
<organism evidence="1 2">
    <name type="scientific">Trifolium medium</name>
    <dbReference type="NCBI Taxonomy" id="97028"/>
    <lineage>
        <taxon>Eukaryota</taxon>
        <taxon>Viridiplantae</taxon>
        <taxon>Streptophyta</taxon>
        <taxon>Embryophyta</taxon>
        <taxon>Tracheophyta</taxon>
        <taxon>Spermatophyta</taxon>
        <taxon>Magnoliopsida</taxon>
        <taxon>eudicotyledons</taxon>
        <taxon>Gunneridae</taxon>
        <taxon>Pentapetalae</taxon>
        <taxon>rosids</taxon>
        <taxon>fabids</taxon>
        <taxon>Fabales</taxon>
        <taxon>Fabaceae</taxon>
        <taxon>Papilionoideae</taxon>
        <taxon>50 kb inversion clade</taxon>
        <taxon>NPAAA clade</taxon>
        <taxon>Hologalegina</taxon>
        <taxon>IRL clade</taxon>
        <taxon>Trifolieae</taxon>
        <taxon>Trifolium</taxon>
    </lineage>
</organism>
<protein>
    <submittedName>
        <fullName evidence="1">Uncharacterized protein</fullName>
    </submittedName>
</protein>